<reference evidence="3 4" key="1">
    <citation type="submission" date="2018-05" db="EMBL/GenBank/DDBJ databases">
        <title>Marinifilum breve JC075T sp. nov., a marine bacterium isolated from Yongle Blue Hole in the South China Sea.</title>
        <authorList>
            <person name="Fu T."/>
        </authorList>
    </citation>
    <scope>NUCLEOTIDE SEQUENCE [LARGE SCALE GENOMIC DNA]</scope>
    <source>
        <strain evidence="3 4">JC075</strain>
    </source>
</reference>
<dbReference type="OrthoDB" id="1445093at2"/>
<evidence type="ECO:0000256" key="1">
    <source>
        <dbReference type="ARBA" id="ARBA00006817"/>
    </source>
</evidence>
<dbReference type="InterPro" id="IPR013538">
    <property type="entry name" value="ASHA1/2-like_C"/>
</dbReference>
<dbReference type="InterPro" id="IPR023393">
    <property type="entry name" value="START-like_dom_sf"/>
</dbReference>
<dbReference type="Pfam" id="PF08327">
    <property type="entry name" value="AHSA1"/>
    <property type="match status" value="1"/>
</dbReference>
<organism evidence="3 4">
    <name type="scientific">Marinifilum breve</name>
    <dbReference type="NCBI Taxonomy" id="2184082"/>
    <lineage>
        <taxon>Bacteria</taxon>
        <taxon>Pseudomonadati</taxon>
        <taxon>Bacteroidota</taxon>
        <taxon>Bacteroidia</taxon>
        <taxon>Marinilabiliales</taxon>
        <taxon>Marinifilaceae</taxon>
    </lineage>
</organism>
<proteinExistence type="inferred from homology"/>
<dbReference type="EMBL" id="QFLI01000015">
    <property type="protein sequence ID" value="PXX95454.1"/>
    <property type="molecule type" value="Genomic_DNA"/>
</dbReference>
<dbReference type="SUPFAM" id="SSF55961">
    <property type="entry name" value="Bet v1-like"/>
    <property type="match status" value="1"/>
</dbReference>
<name>A0A2V3ZRY8_9BACT</name>
<comment type="similarity">
    <text evidence="1">Belongs to the AHA1 family.</text>
</comment>
<protein>
    <submittedName>
        <fullName evidence="3">ATPase</fullName>
    </submittedName>
</protein>
<dbReference type="AlphaFoldDB" id="A0A2V3ZRY8"/>
<feature type="domain" description="Activator of Hsp90 ATPase homologue 1/2-like C-terminal" evidence="2">
    <location>
        <begin position="12"/>
        <end position="125"/>
    </location>
</feature>
<evidence type="ECO:0000259" key="2">
    <source>
        <dbReference type="Pfam" id="PF08327"/>
    </source>
</evidence>
<evidence type="ECO:0000313" key="4">
    <source>
        <dbReference type="Proteomes" id="UP000248079"/>
    </source>
</evidence>
<gene>
    <name evidence="3" type="ORF">DF185_22320</name>
</gene>
<dbReference type="Gene3D" id="3.30.530.20">
    <property type="match status" value="1"/>
</dbReference>
<accession>A0A2V3ZRY8</accession>
<dbReference type="RefSeq" id="WP_110363869.1">
    <property type="nucleotide sequence ID" value="NZ_QFLI01000015.1"/>
</dbReference>
<comment type="caution">
    <text evidence="3">The sequence shown here is derived from an EMBL/GenBank/DDBJ whole genome shotgun (WGS) entry which is preliminary data.</text>
</comment>
<dbReference type="Proteomes" id="UP000248079">
    <property type="component" value="Unassembled WGS sequence"/>
</dbReference>
<keyword evidence="4" id="KW-1185">Reference proteome</keyword>
<sequence length="127" mass="14801">MKDFTYQFNISASQEEVYNALTNSFQIELWTGYPATMDDKVGTVFSLWEGDISGCNLEMVKDYKIVQEWFFGETENPSIVSMILKKAGKDTRIELTHTNIPADAYEEIVEGWKEYYLDSVKNFLEFY</sequence>
<evidence type="ECO:0000313" key="3">
    <source>
        <dbReference type="EMBL" id="PXX95454.1"/>
    </source>
</evidence>